<dbReference type="AlphaFoldDB" id="A0AAN7P6D8"/>
<keyword evidence="3" id="KW-1185">Reference proteome</keyword>
<evidence type="ECO:0000313" key="2">
    <source>
        <dbReference type="EMBL" id="KAK4827437.1"/>
    </source>
</evidence>
<reference evidence="2 3" key="1">
    <citation type="journal article" date="2023" name="J. Hered.">
        <title>Chromosome-level genome of the wood stork (Mycteria americana) provides insight into avian chromosome evolution.</title>
        <authorList>
            <person name="Flamio R. Jr."/>
            <person name="Ramstad K.M."/>
        </authorList>
    </citation>
    <scope>NUCLEOTIDE SEQUENCE [LARGE SCALE GENOMIC DNA]</scope>
    <source>
        <tissue evidence="2">Blood</tissue>
    </source>
</reference>
<name>A0AAN7P6D8_MYCAM</name>
<feature type="region of interest" description="Disordered" evidence="1">
    <location>
        <begin position="190"/>
        <end position="237"/>
    </location>
</feature>
<accession>A0AAN7P6D8</accession>
<gene>
    <name evidence="2" type="ORF">QYF61_017994</name>
</gene>
<sequence>MQWAQTETQDISFQQKKQLSHFEGDRTVEQVVLRSCGISILGDIQNPTGHGPEQLALMEHSLSRRVELDYLQRFLPTSTVVKERGGERFIEEYGLRAKAAAPAGGSAPSTPAVADASTQTELLKGEAAVQTSGCRKCLHLSPGAGTGGRPACKRCAQVEDLLQQVAVLQEAVGRLRNIREAEKELDNWFQAQSAADPQPTAKQPKPPRLALTEGRGANNAEEGTVAMARTSRRKRLP</sequence>
<dbReference type="EMBL" id="JAUNZN010000002">
    <property type="protein sequence ID" value="KAK4827437.1"/>
    <property type="molecule type" value="Genomic_DNA"/>
</dbReference>
<protein>
    <submittedName>
        <fullName evidence="2">Uncharacterized protein</fullName>
    </submittedName>
</protein>
<evidence type="ECO:0000313" key="3">
    <source>
        <dbReference type="Proteomes" id="UP001333110"/>
    </source>
</evidence>
<comment type="caution">
    <text evidence="2">The sequence shown here is derived from an EMBL/GenBank/DDBJ whole genome shotgun (WGS) entry which is preliminary data.</text>
</comment>
<proteinExistence type="predicted"/>
<evidence type="ECO:0000256" key="1">
    <source>
        <dbReference type="SAM" id="MobiDB-lite"/>
    </source>
</evidence>
<organism evidence="2 3">
    <name type="scientific">Mycteria americana</name>
    <name type="common">Wood stork</name>
    <dbReference type="NCBI Taxonomy" id="33587"/>
    <lineage>
        <taxon>Eukaryota</taxon>
        <taxon>Metazoa</taxon>
        <taxon>Chordata</taxon>
        <taxon>Craniata</taxon>
        <taxon>Vertebrata</taxon>
        <taxon>Euteleostomi</taxon>
        <taxon>Archelosauria</taxon>
        <taxon>Archosauria</taxon>
        <taxon>Dinosauria</taxon>
        <taxon>Saurischia</taxon>
        <taxon>Theropoda</taxon>
        <taxon>Coelurosauria</taxon>
        <taxon>Aves</taxon>
        <taxon>Neognathae</taxon>
        <taxon>Neoaves</taxon>
        <taxon>Aequornithes</taxon>
        <taxon>Ciconiiformes</taxon>
        <taxon>Ciconiidae</taxon>
        <taxon>Mycteria</taxon>
    </lineage>
</organism>
<dbReference type="Proteomes" id="UP001333110">
    <property type="component" value="Unassembled WGS sequence"/>
</dbReference>